<dbReference type="PANTHER" id="PTHR34737:SF2">
    <property type="entry name" value="EF-HAND DOMAIN-CONTAINING PROTEIN"/>
    <property type="match status" value="1"/>
</dbReference>
<evidence type="ECO:0000256" key="1">
    <source>
        <dbReference type="SAM" id="MobiDB-lite"/>
    </source>
</evidence>
<feature type="domain" description="Temptin Cys/Cys disulfide" evidence="3">
    <location>
        <begin position="15"/>
        <end position="104"/>
    </location>
</feature>
<dbReference type="PANTHER" id="PTHR34737">
    <property type="entry name" value="EF-HAND DOMAIN-CONTAINING PROTEIN"/>
    <property type="match status" value="1"/>
</dbReference>
<evidence type="ECO:0000256" key="2">
    <source>
        <dbReference type="SAM" id="SignalP"/>
    </source>
</evidence>
<dbReference type="Proteomes" id="UP000481153">
    <property type="component" value="Unassembled WGS sequence"/>
</dbReference>
<dbReference type="EMBL" id="VJMJ01000023">
    <property type="protein sequence ID" value="KAF0742857.1"/>
    <property type="molecule type" value="Genomic_DNA"/>
</dbReference>
<evidence type="ECO:0000313" key="5">
    <source>
        <dbReference type="Proteomes" id="UP000481153"/>
    </source>
</evidence>
<keyword evidence="2" id="KW-0732">Signal</keyword>
<reference evidence="4 5" key="1">
    <citation type="submission" date="2019-07" db="EMBL/GenBank/DDBJ databases">
        <title>Genomics analysis of Aphanomyces spp. identifies a new class of oomycete effector associated with host adaptation.</title>
        <authorList>
            <person name="Gaulin E."/>
        </authorList>
    </citation>
    <scope>NUCLEOTIDE SEQUENCE [LARGE SCALE GENOMIC DNA]</scope>
    <source>
        <strain evidence="4 5">ATCC 201684</strain>
    </source>
</reference>
<keyword evidence="5" id="KW-1185">Reference proteome</keyword>
<proteinExistence type="predicted"/>
<gene>
    <name evidence="4" type="ORF">Ae201684_002254</name>
</gene>
<name>A0A6G0XR01_9STRA</name>
<dbReference type="InterPro" id="IPR057626">
    <property type="entry name" value="S-S_Temptin"/>
</dbReference>
<protein>
    <recommendedName>
        <fullName evidence="3">Temptin Cys/Cys disulfide domain-containing protein</fullName>
    </recommendedName>
</protein>
<evidence type="ECO:0000313" key="4">
    <source>
        <dbReference type="EMBL" id="KAF0742857.1"/>
    </source>
</evidence>
<dbReference type="InterPro" id="IPR055313">
    <property type="entry name" value="Temptin-like"/>
</dbReference>
<feature type="region of interest" description="Disordered" evidence="1">
    <location>
        <begin position="121"/>
        <end position="176"/>
    </location>
</feature>
<dbReference type="VEuPathDB" id="FungiDB:AeMF1_004299"/>
<accession>A0A6G0XR01</accession>
<comment type="caution">
    <text evidence="4">The sequence shown here is derived from an EMBL/GenBank/DDBJ whole genome shotgun (WGS) entry which is preliminary data.</text>
</comment>
<sequence>MVKALVVLSIAASVAALPTYVAKVPNGDKVSGVAAIGHVDPAGGGARGPFGLAFAGASHTWTTALCQADSDGDGATNGEELGDPCCTWKVGATLATTTATHPGVANTFTADQLKALKCATSSGSSNSTNSSTTATTAAPSSSNSSKTTAAPSSGSASGSTTSSTTAAPTTTAKSGSSIATLTLAAAVVAVVAQQ</sequence>
<organism evidence="4 5">
    <name type="scientific">Aphanomyces euteiches</name>
    <dbReference type="NCBI Taxonomy" id="100861"/>
    <lineage>
        <taxon>Eukaryota</taxon>
        <taxon>Sar</taxon>
        <taxon>Stramenopiles</taxon>
        <taxon>Oomycota</taxon>
        <taxon>Saprolegniomycetes</taxon>
        <taxon>Saprolegniales</taxon>
        <taxon>Verrucalvaceae</taxon>
        <taxon>Aphanomyces</taxon>
    </lineage>
</organism>
<dbReference type="Pfam" id="PF24784">
    <property type="entry name" value="Temptin_C"/>
    <property type="match status" value="1"/>
</dbReference>
<feature type="chain" id="PRO_5026174948" description="Temptin Cys/Cys disulfide domain-containing protein" evidence="2">
    <location>
        <begin position="17"/>
        <end position="194"/>
    </location>
</feature>
<dbReference type="AlphaFoldDB" id="A0A6G0XR01"/>
<evidence type="ECO:0000259" key="3">
    <source>
        <dbReference type="Pfam" id="PF24784"/>
    </source>
</evidence>
<feature type="signal peptide" evidence="2">
    <location>
        <begin position="1"/>
        <end position="16"/>
    </location>
</feature>